<dbReference type="Proteomes" id="UP000236291">
    <property type="component" value="Unassembled WGS sequence"/>
</dbReference>
<dbReference type="STRING" id="57577.A0A2K3N877"/>
<protein>
    <submittedName>
        <fullName evidence="4">Eukaryotic peptide chain release factor GTP-binding subunit erf3a-like protein</fullName>
    </submittedName>
</protein>
<evidence type="ECO:0000256" key="2">
    <source>
        <dbReference type="ARBA" id="ARBA00023134"/>
    </source>
</evidence>
<dbReference type="EMBL" id="ASHM01017536">
    <property type="protein sequence ID" value="PNX99236.1"/>
    <property type="molecule type" value="Genomic_DNA"/>
</dbReference>
<evidence type="ECO:0000313" key="4">
    <source>
        <dbReference type="EMBL" id="PNX99236.1"/>
    </source>
</evidence>
<name>A0A2K3N877_TRIPR</name>
<evidence type="ECO:0000259" key="3">
    <source>
        <dbReference type="Pfam" id="PF22594"/>
    </source>
</evidence>
<sequence>AIFTAGYKAVLHVHSVVEECEIVELLEQIDPKTRKPIKKKVLFVKNGAIVLCRVQVEHALKGHTVHRFVANQAIPMRFLSYEYDVNNVICVEKFSDFPQLGRFTLRTEGKTVAVGKITAI</sequence>
<dbReference type="PANTHER" id="PTHR23115">
    <property type="entry name" value="TRANSLATION FACTOR"/>
    <property type="match status" value="1"/>
</dbReference>
<dbReference type="SUPFAM" id="SSF50465">
    <property type="entry name" value="EF-Tu/eEF-1alpha/eIF2-gamma C-terminal domain"/>
    <property type="match status" value="2"/>
</dbReference>
<keyword evidence="2" id="KW-0342">GTP-binding</keyword>
<proteinExistence type="predicted"/>
<gene>
    <name evidence="4" type="ORF">L195_g022500</name>
</gene>
<keyword evidence="1" id="KW-0547">Nucleotide-binding</keyword>
<dbReference type="CDD" id="cd03704">
    <property type="entry name" value="eRF3_C_III"/>
    <property type="match status" value="1"/>
</dbReference>
<organism evidence="4 5">
    <name type="scientific">Trifolium pratense</name>
    <name type="common">Red clover</name>
    <dbReference type="NCBI Taxonomy" id="57577"/>
    <lineage>
        <taxon>Eukaryota</taxon>
        <taxon>Viridiplantae</taxon>
        <taxon>Streptophyta</taxon>
        <taxon>Embryophyta</taxon>
        <taxon>Tracheophyta</taxon>
        <taxon>Spermatophyta</taxon>
        <taxon>Magnoliopsida</taxon>
        <taxon>eudicotyledons</taxon>
        <taxon>Gunneridae</taxon>
        <taxon>Pentapetalae</taxon>
        <taxon>rosids</taxon>
        <taxon>fabids</taxon>
        <taxon>Fabales</taxon>
        <taxon>Fabaceae</taxon>
        <taxon>Papilionoideae</taxon>
        <taxon>50 kb inversion clade</taxon>
        <taxon>NPAAA clade</taxon>
        <taxon>Hologalegina</taxon>
        <taxon>IRL clade</taxon>
        <taxon>Trifolieae</taxon>
        <taxon>Trifolium</taxon>
    </lineage>
</organism>
<evidence type="ECO:0000313" key="5">
    <source>
        <dbReference type="Proteomes" id="UP000236291"/>
    </source>
</evidence>
<reference evidence="4 5" key="2">
    <citation type="journal article" date="2017" name="Front. Plant Sci.">
        <title>Gene Classification and Mining of Molecular Markers Useful in Red Clover (Trifolium pratense) Breeding.</title>
        <authorList>
            <person name="Istvanek J."/>
            <person name="Dluhosova J."/>
            <person name="Dluhos P."/>
            <person name="Patkova L."/>
            <person name="Nedelnik J."/>
            <person name="Repkova J."/>
        </authorList>
    </citation>
    <scope>NUCLEOTIDE SEQUENCE [LARGE SCALE GENOMIC DNA]</scope>
    <source>
        <strain evidence="5">cv. Tatra</strain>
        <tissue evidence="4">Young leaves</tissue>
    </source>
</reference>
<dbReference type="AlphaFoldDB" id="A0A2K3N877"/>
<dbReference type="GO" id="GO:0005525">
    <property type="term" value="F:GTP binding"/>
    <property type="evidence" value="ECO:0007669"/>
    <property type="project" value="UniProtKB-KW"/>
</dbReference>
<reference evidence="4 5" key="1">
    <citation type="journal article" date="2014" name="Am. J. Bot.">
        <title>Genome assembly and annotation for red clover (Trifolium pratense; Fabaceae).</title>
        <authorList>
            <person name="Istvanek J."/>
            <person name="Jaros M."/>
            <person name="Krenek A."/>
            <person name="Repkova J."/>
        </authorList>
    </citation>
    <scope>NUCLEOTIDE SEQUENCE [LARGE SCALE GENOMIC DNA]</scope>
    <source>
        <strain evidence="5">cv. Tatra</strain>
        <tissue evidence="4">Young leaves</tissue>
    </source>
</reference>
<dbReference type="Pfam" id="PF22594">
    <property type="entry name" value="GTP-eEF1A_C"/>
    <property type="match status" value="2"/>
</dbReference>
<feature type="non-terminal residue" evidence="4">
    <location>
        <position position="1"/>
    </location>
</feature>
<comment type="caution">
    <text evidence="4">The sequence shown here is derived from an EMBL/GenBank/DDBJ whole genome shotgun (WGS) entry which is preliminary data.</text>
</comment>
<dbReference type="InterPro" id="IPR054696">
    <property type="entry name" value="GTP-eEF1A_C"/>
</dbReference>
<feature type="domain" description="GTP-eEF1A C-terminal" evidence="3">
    <location>
        <begin position="83"/>
        <end position="118"/>
    </location>
</feature>
<accession>A0A2K3N877</accession>
<evidence type="ECO:0000256" key="1">
    <source>
        <dbReference type="ARBA" id="ARBA00022741"/>
    </source>
</evidence>
<feature type="domain" description="GTP-eEF1A C-terminal" evidence="3">
    <location>
        <begin position="2"/>
        <end position="60"/>
    </location>
</feature>
<dbReference type="InterPro" id="IPR050100">
    <property type="entry name" value="TRAFAC_GTPase_members"/>
</dbReference>
<dbReference type="Gene3D" id="2.40.30.10">
    <property type="entry name" value="Translation factors"/>
    <property type="match status" value="1"/>
</dbReference>
<dbReference type="InterPro" id="IPR009001">
    <property type="entry name" value="Transl_elong_EF1A/Init_IF2_C"/>
</dbReference>